<comment type="pathway">
    <text evidence="2">Protein modification; protein ubiquitination.</text>
</comment>
<evidence type="ECO:0000256" key="3">
    <source>
        <dbReference type="ARBA" id="ARBA00012483"/>
    </source>
</evidence>
<evidence type="ECO:0000259" key="11">
    <source>
        <dbReference type="PROSITE" id="PS50011"/>
    </source>
</evidence>
<organism evidence="12 13">
    <name type="scientific">Buddleja alternifolia</name>
    <dbReference type="NCBI Taxonomy" id="168488"/>
    <lineage>
        <taxon>Eukaryota</taxon>
        <taxon>Viridiplantae</taxon>
        <taxon>Streptophyta</taxon>
        <taxon>Embryophyta</taxon>
        <taxon>Tracheophyta</taxon>
        <taxon>Spermatophyta</taxon>
        <taxon>Magnoliopsida</taxon>
        <taxon>eudicotyledons</taxon>
        <taxon>Gunneridae</taxon>
        <taxon>Pentapetalae</taxon>
        <taxon>asterids</taxon>
        <taxon>lamiids</taxon>
        <taxon>Lamiales</taxon>
        <taxon>Scrophulariaceae</taxon>
        <taxon>Buddlejeae</taxon>
        <taxon>Buddleja</taxon>
    </lineage>
</organism>
<feature type="region of interest" description="Disordered" evidence="10">
    <location>
        <begin position="253"/>
        <end position="280"/>
    </location>
</feature>
<evidence type="ECO:0000256" key="6">
    <source>
        <dbReference type="ARBA" id="ARBA00022786"/>
    </source>
</evidence>
<dbReference type="Pfam" id="PF00582">
    <property type="entry name" value="Usp"/>
    <property type="match status" value="1"/>
</dbReference>
<feature type="domain" description="Protein kinase" evidence="11">
    <location>
        <begin position="454"/>
        <end position="732"/>
    </location>
</feature>
<keyword evidence="6" id="KW-0833">Ubl conjugation pathway</keyword>
<dbReference type="FunFam" id="3.30.200.20:FF:000162">
    <property type="entry name" value="Adenine nucleotide alpha hydrolase-like domain kinase"/>
    <property type="match status" value="1"/>
</dbReference>
<dbReference type="Gene3D" id="1.10.510.10">
    <property type="entry name" value="Transferase(Phosphotransferase) domain 1"/>
    <property type="match status" value="1"/>
</dbReference>
<dbReference type="FunFam" id="1.10.510.10:FF:000498">
    <property type="entry name" value="U-box domain-containing protein 51"/>
    <property type="match status" value="1"/>
</dbReference>
<evidence type="ECO:0000256" key="7">
    <source>
        <dbReference type="ARBA" id="ARBA00022840"/>
    </source>
</evidence>
<dbReference type="EC" id="2.3.2.27" evidence="3"/>
<evidence type="ECO:0000256" key="5">
    <source>
        <dbReference type="ARBA" id="ARBA00022741"/>
    </source>
</evidence>
<evidence type="ECO:0000313" key="12">
    <source>
        <dbReference type="EMBL" id="KAG8380457.1"/>
    </source>
</evidence>
<reference evidence="12" key="1">
    <citation type="submission" date="2019-10" db="EMBL/GenBank/DDBJ databases">
        <authorList>
            <person name="Zhang R."/>
            <person name="Pan Y."/>
            <person name="Wang J."/>
            <person name="Ma R."/>
            <person name="Yu S."/>
        </authorList>
    </citation>
    <scope>NUCLEOTIDE SEQUENCE</scope>
    <source>
        <strain evidence="12">LA-IB0</strain>
        <tissue evidence="12">Leaf</tissue>
    </source>
</reference>
<evidence type="ECO:0000313" key="13">
    <source>
        <dbReference type="Proteomes" id="UP000826271"/>
    </source>
</evidence>
<dbReference type="InterPro" id="IPR006016">
    <property type="entry name" value="UspA"/>
</dbReference>
<proteinExistence type="predicted"/>
<dbReference type="InterPro" id="IPR008271">
    <property type="entry name" value="Ser/Thr_kinase_AS"/>
</dbReference>
<dbReference type="InterPro" id="IPR051348">
    <property type="entry name" value="U-box_ubiquitin_ligases"/>
</dbReference>
<feature type="region of interest" description="Disordered" evidence="10">
    <location>
        <begin position="184"/>
        <end position="220"/>
    </location>
</feature>
<dbReference type="GO" id="GO:0005524">
    <property type="term" value="F:ATP binding"/>
    <property type="evidence" value="ECO:0007669"/>
    <property type="project" value="UniProtKB-KW"/>
</dbReference>
<dbReference type="Pfam" id="PF07714">
    <property type="entry name" value="PK_Tyr_Ser-Thr"/>
    <property type="match status" value="1"/>
</dbReference>
<dbReference type="SMART" id="SM00220">
    <property type="entry name" value="S_TKc"/>
    <property type="match status" value="1"/>
</dbReference>
<comment type="caution">
    <text evidence="12">The sequence shown here is derived from an EMBL/GenBank/DDBJ whole genome shotgun (WGS) entry which is preliminary data.</text>
</comment>
<evidence type="ECO:0000256" key="9">
    <source>
        <dbReference type="SAM" id="Coils"/>
    </source>
</evidence>
<keyword evidence="13" id="KW-1185">Reference proteome</keyword>
<evidence type="ECO:0000256" key="10">
    <source>
        <dbReference type="SAM" id="MobiDB-lite"/>
    </source>
</evidence>
<dbReference type="Proteomes" id="UP000826271">
    <property type="component" value="Unassembled WGS sequence"/>
</dbReference>
<dbReference type="SUPFAM" id="SSF52402">
    <property type="entry name" value="Adenine nucleotide alpha hydrolases-like"/>
    <property type="match status" value="1"/>
</dbReference>
<sequence length="779" mass="86914">MWVGNGKGNNLGRKGGRNGLVAVAIDKDKGSQYALKWTIENLLTKGQTVVLIHVVPRSSTMNGVNGGASPNNMQVLERQTKELFLTFHCFCTRKDIHCLDVVLEDTDIAKGITEYAAHAGIENLVLGASRHSFIRKLKMADIPTSVSKESPDFCTVYVISKAKISSVKNASRLAPFNSPLLSQIHQQQEQQANGNTYSPDAHPKHTPSIRGVERTPRKTVDDTDLVKSPFARGRGQNKNFFGDISEYDTDISFISSDRPSTDRRSTESRSTNPMSGMLFDSVDSCRTSRVSTSSESSFGSIRSGTKWSEMSSFTDFSSSSLENDDVEAEMRRLKLELQKTMEMYSTACKEALTAKQKAVELHRWRIEEERRLEEARLTEEAARLTAEQEKAKYKSAMENVQAAQRITEIESQKRVDTEMKSVGEWEEKDKALSVTTLRYRRYSIEEIEEATEYFAETRKIGEGGYGPVYKCSLDHTSVAIKVLRPDAAQGRSQFNQEVEVLSCMRHPHMVLLLGACPDYGCLVYEYMANGSLEDCLFRRGNTRPLSWQLRFRIAAEIATGLNFLHQTKPEPLVHRDLKPGNILLDQNYVSKIGDVGLARLVPPSIAEDVTQYRMTSTAGTFCYIDPEYQQTGMLGVKSDVYSFGIVLLQILTAKPAMGLTHHIGRAIEKGALAEMLDPSVPDWPMEETLAFAKLALQCAELRRKDRPDLGKIVVPELNRLRELGEENMNSFLSNSSIAPSPNHSFTPIKQMQEVKSDPHVAPSGRNDPNPCASSASLPE</sequence>
<feature type="region of interest" description="Disordered" evidence="10">
    <location>
        <begin position="732"/>
        <end position="779"/>
    </location>
</feature>
<name>A0AAV6XIN4_9LAMI</name>
<feature type="compositionally biased region" description="Polar residues" evidence="10">
    <location>
        <begin position="732"/>
        <end position="749"/>
    </location>
</feature>
<dbReference type="InterPro" id="IPR000719">
    <property type="entry name" value="Prot_kinase_dom"/>
</dbReference>
<gene>
    <name evidence="12" type="ORF">BUALT_Bualt06G0017400</name>
</gene>
<dbReference type="InterPro" id="IPR011009">
    <property type="entry name" value="Kinase-like_dom_sf"/>
</dbReference>
<dbReference type="GO" id="GO:0004672">
    <property type="term" value="F:protein kinase activity"/>
    <property type="evidence" value="ECO:0007669"/>
    <property type="project" value="InterPro"/>
</dbReference>
<evidence type="ECO:0000256" key="1">
    <source>
        <dbReference type="ARBA" id="ARBA00000900"/>
    </source>
</evidence>
<feature type="coiled-coil region" evidence="9">
    <location>
        <begin position="372"/>
        <end position="406"/>
    </location>
</feature>
<dbReference type="PANTHER" id="PTHR45647:SF84">
    <property type="entry name" value="U-BOX DOMAIN-CONTAINING PROTEIN 35-LIKE"/>
    <property type="match status" value="1"/>
</dbReference>
<dbReference type="AlphaFoldDB" id="A0AAV6XIN4"/>
<dbReference type="Gene3D" id="3.40.50.620">
    <property type="entry name" value="HUPs"/>
    <property type="match status" value="1"/>
</dbReference>
<dbReference type="InterPro" id="IPR014729">
    <property type="entry name" value="Rossmann-like_a/b/a_fold"/>
</dbReference>
<dbReference type="SUPFAM" id="SSF56112">
    <property type="entry name" value="Protein kinase-like (PK-like)"/>
    <property type="match status" value="1"/>
</dbReference>
<evidence type="ECO:0000256" key="2">
    <source>
        <dbReference type="ARBA" id="ARBA00004906"/>
    </source>
</evidence>
<dbReference type="PROSITE" id="PS00108">
    <property type="entry name" value="PROTEIN_KINASE_ST"/>
    <property type="match status" value="1"/>
</dbReference>
<dbReference type="CDD" id="cd14066">
    <property type="entry name" value="STKc_IRAK"/>
    <property type="match status" value="1"/>
</dbReference>
<dbReference type="PROSITE" id="PS50011">
    <property type="entry name" value="PROTEIN_KINASE_DOM"/>
    <property type="match status" value="1"/>
</dbReference>
<dbReference type="CDD" id="cd01989">
    <property type="entry name" value="USP_STK_Ubox_N"/>
    <property type="match status" value="1"/>
</dbReference>
<accession>A0AAV6XIN4</accession>
<feature type="compositionally biased region" description="Basic and acidic residues" evidence="10">
    <location>
        <begin position="211"/>
        <end position="220"/>
    </location>
</feature>
<keyword evidence="4" id="KW-0808">Transferase</keyword>
<dbReference type="InterPro" id="IPR001245">
    <property type="entry name" value="Ser-Thr/Tyr_kinase_cat_dom"/>
</dbReference>
<comment type="catalytic activity">
    <reaction evidence="1">
        <text>S-ubiquitinyl-[E2 ubiquitin-conjugating enzyme]-L-cysteine + [acceptor protein]-L-lysine = [E2 ubiquitin-conjugating enzyme]-L-cysteine + N(6)-ubiquitinyl-[acceptor protein]-L-lysine.</text>
        <dbReference type="EC" id="2.3.2.27"/>
    </reaction>
</comment>
<keyword evidence="8 9" id="KW-0175">Coiled coil</keyword>
<dbReference type="PANTHER" id="PTHR45647">
    <property type="entry name" value="OS02G0152300 PROTEIN"/>
    <property type="match status" value="1"/>
</dbReference>
<evidence type="ECO:0000256" key="8">
    <source>
        <dbReference type="ARBA" id="ARBA00023054"/>
    </source>
</evidence>
<dbReference type="GO" id="GO:0061630">
    <property type="term" value="F:ubiquitin protein ligase activity"/>
    <property type="evidence" value="ECO:0007669"/>
    <property type="project" value="UniProtKB-EC"/>
</dbReference>
<dbReference type="Gene3D" id="3.30.200.20">
    <property type="entry name" value="Phosphorylase Kinase, domain 1"/>
    <property type="match status" value="1"/>
</dbReference>
<evidence type="ECO:0000256" key="4">
    <source>
        <dbReference type="ARBA" id="ARBA00022679"/>
    </source>
</evidence>
<keyword evidence="7" id="KW-0067">ATP-binding</keyword>
<dbReference type="EMBL" id="WHWC01000006">
    <property type="protein sequence ID" value="KAG8380457.1"/>
    <property type="molecule type" value="Genomic_DNA"/>
</dbReference>
<keyword evidence="5" id="KW-0547">Nucleotide-binding</keyword>
<protein>
    <recommendedName>
        <fullName evidence="3">RING-type E3 ubiquitin transferase</fullName>
        <ecNumber evidence="3">2.3.2.27</ecNumber>
    </recommendedName>
</protein>